<evidence type="ECO:0000256" key="12">
    <source>
        <dbReference type="HAMAP-Rule" id="MF_01916"/>
    </source>
</evidence>
<evidence type="ECO:0000256" key="3">
    <source>
        <dbReference type="ARBA" id="ARBA00022516"/>
    </source>
</evidence>
<dbReference type="InterPro" id="IPR001736">
    <property type="entry name" value="PLipase_D/transphosphatidylase"/>
</dbReference>
<dbReference type="CDD" id="cd09112">
    <property type="entry name" value="PLDc_CLS_2"/>
    <property type="match status" value="1"/>
</dbReference>
<keyword evidence="8 12" id="KW-0443">Lipid metabolism</keyword>
<dbReference type="GO" id="GO:0032049">
    <property type="term" value="P:cardiolipin biosynthetic process"/>
    <property type="evidence" value="ECO:0007669"/>
    <property type="project" value="UniProtKB-UniRule"/>
</dbReference>
<dbReference type="PATRIC" id="fig|913848.6.peg.416"/>
<dbReference type="GO" id="GO:0005886">
    <property type="term" value="C:plasma membrane"/>
    <property type="evidence" value="ECO:0007669"/>
    <property type="project" value="UniProtKB-SubCell"/>
</dbReference>
<comment type="subcellular location">
    <subcellularLocation>
        <location evidence="1 12">Cell membrane</location>
        <topology evidence="1 12">Multi-pass membrane protein</topology>
    </subcellularLocation>
</comment>
<accession>A0A0R1FA21</accession>
<evidence type="ECO:0000256" key="11">
    <source>
        <dbReference type="ARBA" id="ARBA00023264"/>
    </source>
</evidence>
<keyword evidence="9 12" id="KW-0472">Membrane</keyword>
<feature type="domain" description="PLD phosphodiesterase" evidence="14">
    <location>
        <begin position="398"/>
        <end position="425"/>
    </location>
</feature>
<evidence type="ECO:0000256" key="13">
    <source>
        <dbReference type="NCBIfam" id="TIGR04265"/>
    </source>
</evidence>
<dbReference type="EMBL" id="AZCN01000013">
    <property type="protein sequence ID" value="KRK18552.1"/>
    <property type="molecule type" value="Genomic_DNA"/>
</dbReference>
<protein>
    <recommendedName>
        <fullName evidence="12 13">Cardiolipin synthase</fullName>
        <shortName evidence="12">CL synthase</shortName>
        <ecNumber evidence="12 13">2.7.8.-</ecNumber>
    </recommendedName>
</protein>
<name>A0A0R1FA21_9LACO</name>
<evidence type="ECO:0000256" key="1">
    <source>
        <dbReference type="ARBA" id="ARBA00004651"/>
    </source>
</evidence>
<comment type="function">
    <text evidence="12">Catalyzes the reversible phosphatidyl group transfer from one phosphatidylglycerol molecule to another to form cardiolipin (CL) (diphosphatidylglycerol) and glycerol.</text>
</comment>
<dbReference type="FunFam" id="3.30.870.10:FF:000014">
    <property type="entry name" value="Cardiolipin synthase"/>
    <property type="match status" value="1"/>
</dbReference>
<dbReference type="GO" id="GO:0008808">
    <property type="term" value="F:cardiolipin synthase activity"/>
    <property type="evidence" value="ECO:0007669"/>
    <property type="project" value="UniProtKB-UniRule"/>
</dbReference>
<feature type="transmembrane region" description="Helical" evidence="12">
    <location>
        <begin position="36"/>
        <end position="54"/>
    </location>
</feature>
<evidence type="ECO:0000313" key="16">
    <source>
        <dbReference type="Proteomes" id="UP000051181"/>
    </source>
</evidence>
<proteinExistence type="inferred from homology"/>
<evidence type="ECO:0000256" key="2">
    <source>
        <dbReference type="ARBA" id="ARBA00022475"/>
    </source>
</evidence>
<feature type="active site" evidence="12">
    <location>
        <position position="229"/>
    </location>
</feature>
<comment type="catalytic activity">
    <reaction evidence="12">
        <text>2 a 1,2-diacyl-sn-glycero-3-phospho-(1'-sn-glycerol) = a cardiolipin + glycerol</text>
        <dbReference type="Rhea" id="RHEA:31451"/>
        <dbReference type="ChEBI" id="CHEBI:17754"/>
        <dbReference type="ChEBI" id="CHEBI:62237"/>
        <dbReference type="ChEBI" id="CHEBI:64716"/>
    </reaction>
</comment>
<feature type="active site" evidence="12">
    <location>
        <position position="403"/>
    </location>
</feature>
<comment type="similarity">
    <text evidence="12">Belongs to the phospholipase D family. Cardiolipin synthase subfamily.</text>
</comment>
<dbReference type="CDD" id="cd09110">
    <property type="entry name" value="PLDc_CLS_1"/>
    <property type="match status" value="1"/>
</dbReference>
<dbReference type="Proteomes" id="UP000051181">
    <property type="component" value="Unassembled WGS sequence"/>
</dbReference>
<feature type="active site" evidence="12">
    <location>
        <position position="410"/>
    </location>
</feature>
<reference evidence="15 16" key="1">
    <citation type="journal article" date="2015" name="Genome Announc.">
        <title>Expanding the biotechnology potential of lactobacilli through comparative genomics of 213 strains and associated genera.</title>
        <authorList>
            <person name="Sun Z."/>
            <person name="Harris H.M."/>
            <person name="McCann A."/>
            <person name="Guo C."/>
            <person name="Argimon S."/>
            <person name="Zhang W."/>
            <person name="Yang X."/>
            <person name="Jeffery I.B."/>
            <person name="Cooney J.C."/>
            <person name="Kagawa T.F."/>
            <person name="Liu W."/>
            <person name="Song Y."/>
            <person name="Salvetti E."/>
            <person name="Wrobel A."/>
            <person name="Rasinkangas P."/>
            <person name="Parkhill J."/>
            <person name="Rea M.C."/>
            <person name="O'Sullivan O."/>
            <person name="Ritari J."/>
            <person name="Douillard F.P."/>
            <person name="Paul Ross R."/>
            <person name="Yang R."/>
            <person name="Briner A.E."/>
            <person name="Felis G.E."/>
            <person name="de Vos W.M."/>
            <person name="Barrangou R."/>
            <person name="Klaenhammer T.R."/>
            <person name="Caufield P.W."/>
            <person name="Cui Y."/>
            <person name="Zhang H."/>
            <person name="O'Toole P.W."/>
        </authorList>
    </citation>
    <scope>NUCLEOTIDE SEQUENCE [LARGE SCALE GENOMIC DNA]</scope>
    <source>
        <strain evidence="15 16">DSM 20001</strain>
    </source>
</reference>
<feature type="transmembrane region" description="Helical" evidence="12">
    <location>
        <begin position="6"/>
        <end position="24"/>
    </location>
</feature>
<dbReference type="NCBIfam" id="TIGR04265">
    <property type="entry name" value="bac_cardiolipin"/>
    <property type="match status" value="1"/>
</dbReference>
<dbReference type="RefSeq" id="WP_010010852.1">
    <property type="nucleotide sequence ID" value="NZ_AZCN01000013.1"/>
</dbReference>
<feature type="active site" evidence="12">
    <location>
        <position position="222"/>
    </location>
</feature>
<dbReference type="PANTHER" id="PTHR21248">
    <property type="entry name" value="CARDIOLIPIN SYNTHASE"/>
    <property type="match status" value="1"/>
</dbReference>
<dbReference type="Pfam" id="PF13091">
    <property type="entry name" value="PLDc_2"/>
    <property type="match status" value="2"/>
</dbReference>
<keyword evidence="11 12" id="KW-1208">Phospholipid metabolism</keyword>
<dbReference type="SUPFAM" id="SSF56024">
    <property type="entry name" value="Phospholipase D/nuclease"/>
    <property type="match status" value="2"/>
</dbReference>
<evidence type="ECO:0000256" key="7">
    <source>
        <dbReference type="ARBA" id="ARBA00022989"/>
    </source>
</evidence>
<keyword evidence="2 12" id="KW-1003">Cell membrane</keyword>
<keyword evidence="10 12" id="KW-0594">Phospholipid biosynthesis</keyword>
<dbReference type="InterPro" id="IPR025202">
    <property type="entry name" value="PLD-like_dom"/>
</dbReference>
<gene>
    <name evidence="15" type="ORF">FD22_GL000411</name>
</gene>
<keyword evidence="3 12" id="KW-0444">Lipid biosynthesis</keyword>
<evidence type="ECO:0000259" key="14">
    <source>
        <dbReference type="PROSITE" id="PS50035"/>
    </source>
</evidence>
<dbReference type="Gene3D" id="3.30.870.10">
    <property type="entry name" value="Endonuclease Chain A"/>
    <property type="match status" value="2"/>
</dbReference>
<dbReference type="EC" id="2.7.8.-" evidence="12 13"/>
<dbReference type="eggNOG" id="COG1502">
    <property type="taxonomic scope" value="Bacteria"/>
</dbReference>
<dbReference type="PANTHER" id="PTHR21248:SF22">
    <property type="entry name" value="PHOSPHOLIPASE D"/>
    <property type="match status" value="1"/>
</dbReference>
<keyword evidence="5 12" id="KW-0812">Transmembrane</keyword>
<dbReference type="SMART" id="SM00155">
    <property type="entry name" value="PLDc"/>
    <property type="match status" value="2"/>
</dbReference>
<evidence type="ECO:0000256" key="6">
    <source>
        <dbReference type="ARBA" id="ARBA00022737"/>
    </source>
</evidence>
<dbReference type="Pfam" id="PF13396">
    <property type="entry name" value="PLDc_N"/>
    <property type="match status" value="1"/>
</dbReference>
<sequence>MSWVQIIVDVVVTLNAFLAIVTVFRQHRDISSTWAWLLVLVLLPIVGFLLYIFLGRGMGREKLFTIEHQDRTGLEEMIAMQQHDDVEFKTPLSEKVTANASSMVRLFEKTDNAPLTKRNQVEIFTDGDKKFAALFEDIRRAKHSVHIEYYTIYSDQIGQQLLGILEEKAAQGVEVRVLYDAFGSHGTTKKWFRRLEQLGGQAATFITSHSSITKTRLNYHCHRKIVVIDGKIGYTGGFNVGDQYLGRMPKFGYWRDTHLRIIGNAVLALQTRFIMDWNVSVQADRHVRYQLDYFPKPLQPKNASTALQIVTSGPTSDREQIKAGYIKMISMAKKSIWLQSPYLVPDESVLSALTIAAQSGIDVRIMIPHMPDHPFIYRATQYYAQILFAAGVKIYIYEKGFLHAKTAVMDGKISSVGSANQDFRSYKLNFEVNAFMYDIKVAKQLARIFTTDMADCRLLTQKEIEQQSYWLTIKQRFSRLLSPIL</sequence>
<feature type="active site" evidence="12">
    <location>
        <position position="405"/>
    </location>
</feature>
<dbReference type="InterPro" id="IPR027379">
    <property type="entry name" value="CLS_N"/>
</dbReference>
<dbReference type="InterPro" id="IPR022924">
    <property type="entry name" value="Cardiolipin_synthase"/>
</dbReference>
<organism evidence="15 16">
    <name type="scientific">Loigolactobacillus coryniformis subsp. coryniformis KCTC 3167 = DSM 20001</name>
    <dbReference type="NCBI Taxonomy" id="913848"/>
    <lineage>
        <taxon>Bacteria</taxon>
        <taxon>Bacillati</taxon>
        <taxon>Bacillota</taxon>
        <taxon>Bacilli</taxon>
        <taxon>Lactobacillales</taxon>
        <taxon>Lactobacillaceae</taxon>
        <taxon>Loigolactobacillus</taxon>
    </lineage>
</organism>
<keyword evidence="6" id="KW-0677">Repeat</keyword>
<dbReference type="HAMAP" id="MF_01916">
    <property type="entry name" value="Cardiolipin_synth_Cls"/>
    <property type="match status" value="1"/>
</dbReference>
<feature type="active site" evidence="12">
    <location>
        <position position="224"/>
    </location>
</feature>
<dbReference type="GeneID" id="65918100"/>
<dbReference type="AlphaFoldDB" id="A0A0R1FA21"/>
<evidence type="ECO:0000256" key="9">
    <source>
        <dbReference type="ARBA" id="ARBA00023136"/>
    </source>
</evidence>
<evidence type="ECO:0000256" key="10">
    <source>
        <dbReference type="ARBA" id="ARBA00023209"/>
    </source>
</evidence>
<dbReference type="InterPro" id="IPR030874">
    <property type="entry name" value="Cardiolipin_synth_Firmi"/>
</dbReference>
<evidence type="ECO:0000256" key="4">
    <source>
        <dbReference type="ARBA" id="ARBA00022679"/>
    </source>
</evidence>
<evidence type="ECO:0000256" key="5">
    <source>
        <dbReference type="ARBA" id="ARBA00022692"/>
    </source>
</evidence>
<keyword evidence="7 12" id="KW-1133">Transmembrane helix</keyword>
<evidence type="ECO:0000256" key="8">
    <source>
        <dbReference type="ARBA" id="ARBA00023098"/>
    </source>
</evidence>
<keyword evidence="4 12" id="KW-0808">Transferase</keyword>
<feature type="domain" description="PLD phosphodiesterase" evidence="14">
    <location>
        <begin position="217"/>
        <end position="244"/>
    </location>
</feature>
<comment type="caution">
    <text evidence="15">The sequence shown here is derived from an EMBL/GenBank/DDBJ whole genome shotgun (WGS) entry which is preliminary data.</text>
</comment>
<dbReference type="PROSITE" id="PS50035">
    <property type="entry name" value="PLD"/>
    <property type="match status" value="2"/>
</dbReference>
<evidence type="ECO:0000313" key="15">
    <source>
        <dbReference type="EMBL" id="KRK18552.1"/>
    </source>
</evidence>